<accession>A0A0F9NPF5</accession>
<protein>
    <recommendedName>
        <fullName evidence="2">HEPN domain-containing protein</fullName>
    </recommendedName>
</protein>
<sequence length="127" mass="14718">MLDQRAWLAASQRDQDAIDNLLGCSEDTSEWIACIAFYKALHLVEALLARDKKRHQNSHVAREKLLKASTRYESIYKHYRPLWRASMVARYLHYENVAVIKLSADHVRSELLDRRLAGLQELVSALI</sequence>
<gene>
    <name evidence="1" type="ORF">LCGC14_1001230</name>
</gene>
<evidence type="ECO:0000313" key="1">
    <source>
        <dbReference type="EMBL" id="KKN13937.1"/>
    </source>
</evidence>
<dbReference type="EMBL" id="LAZR01003869">
    <property type="protein sequence ID" value="KKN13937.1"/>
    <property type="molecule type" value="Genomic_DNA"/>
</dbReference>
<name>A0A0F9NPF5_9ZZZZ</name>
<evidence type="ECO:0008006" key="2">
    <source>
        <dbReference type="Google" id="ProtNLM"/>
    </source>
</evidence>
<proteinExistence type="predicted"/>
<reference evidence="1" key="1">
    <citation type="journal article" date="2015" name="Nature">
        <title>Complex archaea that bridge the gap between prokaryotes and eukaryotes.</title>
        <authorList>
            <person name="Spang A."/>
            <person name="Saw J.H."/>
            <person name="Jorgensen S.L."/>
            <person name="Zaremba-Niedzwiedzka K."/>
            <person name="Martijn J."/>
            <person name="Lind A.E."/>
            <person name="van Eijk R."/>
            <person name="Schleper C."/>
            <person name="Guy L."/>
            <person name="Ettema T.J."/>
        </authorList>
    </citation>
    <scope>NUCLEOTIDE SEQUENCE</scope>
</reference>
<organism evidence="1">
    <name type="scientific">marine sediment metagenome</name>
    <dbReference type="NCBI Taxonomy" id="412755"/>
    <lineage>
        <taxon>unclassified sequences</taxon>
        <taxon>metagenomes</taxon>
        <taxon>ecological metagenomes</taxon>
    </lineage>
</organism>
<dbReference type="AlphaFoldDB" id="A0A0F9NPF5"/>
<comment type="caution">
    <text evidence="1">The sequence shown here is derived from an EMBL/GenBank/DDBJ whole genome shotgun (WGS) entry which is preliminary data.</text>
</comment>